<dbReference type="InterPro" id="IPR051906">
    <property type="entry name" value="TolC-like"/>
</dbReference>
<dbReference type="GO" id="GO:0009279">
    <property type="term" value="C:cell outer membrane"/>
    <property type="evidence" value="ECO:0007669"/>
    <property type="project" value="UniProtKB-SubCell"/>
</dbReference>
<comment type="caution">
    <text evidence="10">The sequence shown here is derived from an EMBL/GenBank/DDBJ whole genome shotgun (WGS) entry which is preliminary data.</text>
</comment>
<dbReference type="AlphaFoldDB" id="A0A932A8W8"/>
<organism evidence="10 11">
    <name type="scientific">Candidatus Korobacter versatilis</name>
    <dbReference type="NCBI Taxonomy" id="658062"/>
    <lineage>
        <taxon>Bacteria</taxon>
        <taxon>Pseudomonadati</taxon>
        <taxon>Acidobacteriota</taxon>
        <taxon>Terriglobia</taxon>
        <taxon>Terriglobales</taxon>
        <taxon>Candidatus Korobacteraceae</taxon>
        <taxon>Candidatus Korobacter</taxon>
    </lineage>
</organism>
<evidence type="ECO:0000313" key="11">
    <source>
        <dbReference type="Proteomes" id="UP000779809"/>
    </source>
</evidence>
<keyword evidence="5" id="KW-0812">Transmembrane</keyword>
<dbReference type="PANTHER" id="PTHR30026:SF20">
    <property type="entry name" value="OUTER MEMBRANE PROTEIN TOLC"/>
    <property type="match status" value="1"/>
</dbReference>
<accession>A0A932A8W8</accession>
<dbReference type="GO" id="GO:0015288">
    <property type="term" value="F:porin activity"/>
    <property type="evidence" value="ECO:0007669"/>
    <property type="project" value="TreeGrafter"/>
</dbReference>
<keyword evidence="3" id="KW-0813">Transport</keyword>
<evidence type="ECO:0000256" key="4">
    <source>
        <dbReference type="ARBA" id="ARBA00022452"/>
    </source>
</evidence>
<evidence type="ECO:0000256" key="1">
    <source>
        <dbReference type="ARBA" id="ARBA00004442"/>
    </source>
</evidence>
<comment type="similarity">
    <text evidence="2">Belongs to the outer membrane factor (OMF) (TC 1.B.17) family.</text>
</comment>
<keyword evidence="7" id="KW-0998">Cell outer membrane</keyword>
<protein>
    <submittedName>
        <fullName evidence="10">TolC family protein</fullName>
    </submittedName>
</protein>
<dbReference type="Pfam" id="PF02321">
    <property type="entry name" value="OEP"/>
    <property type="match status" value="2"/>
</dbReference>
<evidence type="ECO:0000256" key="7">
    <source>
        <dbReference type="ARBA" id="ARBA00023237"/>
    </source>
</evidence>
<evidence type="ECO:0000256" key="8">
    <source>
        <dbReference type="SAM" id="MobiDB-lite"/>
    </source>
</evidence>
<evidence type="ECO:0000256" key="3">
    <source>
        <dbReference type="ARBA" id="ARBA00022448"/>
    </source>
</evidence>
<dbReference type="EMBL" id="JACPNR010000010">
    <property type="protein sequence ID" value="MBI2678860.1"/>
    <property type="molecule type" value="Genomic_DNA"/>
</dbReference>
<evidence type="ECO:0000256" key="2">
    <source>
        <dbReference type="ARBA" id="ARBA00007613"/>
    </source>
</evidence>
<feature type="region of interest" description="Disordered" evidence="8">
    <location>
        <begin position="372"/>
        <end position="394"/>
    </location>
</feature>
<dbReference type="Gene3D" id="1.20.1600.10">
    <property type="entry name" value="Outer membrane efflux proteins (OEP)"/>
    <property type="match status" value="1"/>
</dbReference>
<reference evidence="10" key="1">
    <citation type="submission" date="2020-07" db="EMBL/GenBank/DDBJ databases">
        <title>Huge and variable diversity of episymbiotic CPR bacteria and DPANN archaea in groundwater ecosystems.</title>
        <authorList>
            <person name="He C.Y."/>
            <person name="Keren R."/>
            <person name="Whittaker M."/>
            <person name="Farag I.F."/>
            <person name="Doudna J."/>
            <person name="Cate J.H.D."/>
            <person name="Banfield J.F."/>
        </authorList>
    </citation>
    <scope>NUCLEOTIDE SEQUENCE</scope>
    <source>
        <strain evidence="10">NC_groundwater_580_Pr5_B-0.1um_64_19</strain>
    </source>
</reference>
<feature type="signal peptide" evidence="9">
    <location>
        <begin position="1"/>
        <end position="24"/>
    </location>
</feature>
<dbReference type="SUPFAM" id="SSF56954">
    <property type="entry name" value="Outer membrane efflux proteins (OEP)"/>
    <property type="match status" value="1"/>
</dbReference>
<evidence type="ECO:0000256" key="9">
    <source>
        <dbReference type="SAM" id="SignalP"/>
    </source>
</evidence>
<keyword evidence="9" id="KW-0732">Signal</keyword>
<dbReference type="Proteomes" id="UP000779809">
    <property type="component" value="Unassembled WGS sequence"/>
</dbReference>
<evidence type="ECO:0000256" key="5">
    <source>
        <dbReference type="ARBA" id="ARBA00022692"/>
    </source>
</evidence>
<gene>
    <name evidence="10" type="ORF">HYX28_08765</name>
</gene>
<keyword evidence="4" id="KW-1134">Transmembrane beta strand</keyword>
<keyword evidence="6" id="KW-0472">Membrane</keyword>
<evidence type="ECO:0000313" key="10">
    <source>
        <dbReference type="EMBL" id="MBI2678860.1"/>
    </source>
</evidence>
<sequence length="430" mass="47603">MKARPFSALFVLLFLLLASALAGAEPVTFRQAVELALRHSGTMAIATADQQRAHANYLELRNLYLPQVTLGSGLGWTYGYPMSIEGSAPSIFNVDTRQYVINAANRAFMKAAKLDWQATGLNIQNKREEVILETASAYTELDQLTTALKLMRQQEQSALRMEQITGERVNAGVDAEVTLTKAKLGTARVHMRMAETRGAADLQRLRLAQLTGLAADSIETVTESVPKLPEVSQEDDLTKRAAESSLTVKVAEQNAQAKKTRADGVHKTWYPQVDFAGSYGMFARFNNFEDFFKKFQRHNASIGLAIRFPIMDFAGRAHAEAADAEALRAKKEAEAVKEKVSSETLRLQRIVQQLAAAREVARLEHQVARADSDAVNAKAEAGTASPRDQEEARVAESDKYSQFLDADYQLMKAQMQLMRMTGEIEGWALK</sequence>
<evidence type="ECO:0000256" key="6">
    <source>
        <dbReference type="ARBA" id="ARBA00023136"/>
    </source>
</evidence>
<dbReference type="GO" id="GO:0015562">
    <property type="term" value="F:efflux transmembrane transporter activity"/>
    <property type="evidence" value="ECO:0007669"/>
    <property type="project" value="InterPro"/>
</dbReference>
<proteinExistence type="inferred from homology"/>
<comment type="subcellular location">
    <subcellularLocation>
        <location evidence="1">Cell outer membrane</location>
    </subcellularLocation>
</comment>
<name>A0A932A8W8_9BACT</name>
<dbReference type="PANTHER" id="PTHR30026">
    <property type="entry name" value="OUTER MEMBRANE PROTEIN TOLC"/>
    <property type="match status" value="1"/>
</dbReference>
<feature type="chain" id="PRO_5037197233" evidence="9">
    <location>
        <begin position="25"/>
        <end position="430"/>
    </location>
</feature>
<dbReference type="GO" id="GO:1990281">
    <property type="term" value="C:efflux pump complex"/>
    <property type="evidence" value="ECO:0007669"/>
    <property type="project" value="TreeGrafter"/>
</dbReference>
<dbReference type="InterPro" id="IPR003423">
    <property type="entry name" value="OMP_efflux"/>
</dbReference>